<reference evidence="2" key="1">
    <citation type="journal article" date="2015" name="Nature">
        <title>Complex archaea that bridge the gap between prokaryotes and eukaryotes.</title>
        <authorList>
            <person name="Spang A."/>
            <person name="Saw J.H."/>
            <person name="Jorgensen S.L."/>
            <person name="Zaremba-Niedzwiedzka K."/>
            <person name="Martijn J."/>
            <person name="Lind A.E."/>
            <person name="van Eijk R."/>
            <person name="Schleper C."/>
            <person name="Guy L."/>
            <person name="Ettema T.J."/>
        </authorList>
    </citation>
    <scope>NUCLEOTIDE SEQUENCE</scope>
</reference>
<comment type="caution">
    <text evidence="2">The sequence shown here is derived from an EMBL/GenBank/DDBJ whole genome shotgun (WGS) entry which is preliminary data.</text>
</comment>
<sequence>MPVGSYRNFADCVSKNQDKDSPESYCGSIKAKVEKKMNGQAILNGVSKLLVKQGPPGPPPRPGLQWDTQSHRWTKPSGSAGQAPTVKPQRFEHERNTLSAIGDLKEGGDISAVKDAVYQLYPTVEDPAGKQALKVAWSEMARDPHHPGRWEKLHGVVASIMNGPINRMSKGPSILKGVSAILNKLDK</sequence>
<organism evidence="2">
    <name type="scientific">marine sediment metagenome</name>
    <dbReference type="NCBI Taxonomy" id="412755"/>
    <lineage>
        <taxon>unclassified sequences</taxon>
        <taxon>metagenomes</taxon>
        <taxon>ecological metagenomes</taxon>
    </lineage>
</organism>
<dbReference type="AlphaFoldDB" id="A0A0F9U5H1"/>
<proteinExistence type="predicted"/>
<evidence type="ECO:0000313" key="2">
    <source>
        <dbReference type="EMBL" id="KKN86839.1"/>
    </source>
</evidence>
<feature type="region of interest" description="Disordered" evidence="1">
    <location>
        <begin position="1"/>
        <end position="24"/>
    </location>
</feature>
<accession>A0A0F9U5H1</accession>
<feature type="region of interest" description="Disordered" evidence="1">
    <location>
        <begin position="50"/>
        <end position="90"/>
    </location>
</feature>
<dbReference type="EMBL" id="LAZR01000143">
    <property type="protein sequence ID" value="KKN86839.1"/>
    <property type="molecule type" value="Genomic_DNA"/>
</dbReference>
<evidence type="ECO:0000256" key="1">
    <source>
        <dbReference type="SAM" id="MobiDB-lite"/>
    </source>
</evidence>
<protein>
    <submittedName>
        <fullName evidence="2">Uncharacterized protein</fullName>
    </submittedName>
</protein>
<name>A0A0F9U5H1_9ZZZZ</name>
<gene>
    <name evidence="2" type="ORF">LCGC14_0263980</name>
</gene>